<dbReference type="PROSITE" id="PS50011">
    <property type="entry name" value="PROTEIN_KINASE_DOM"/>
    <property type="match status" value="1"/>
</dbReference>
<dbReference type="OrthoDB" id="284030at2759"/>
<evidence type="ECO:0000313" key="2">
    <source>
        <dbReference type="EMBL" id="CAK79468.1"/>
    </source>
</evidence>
<dbReference type="InterPro" id="IPR011009">
    <property type="entry name" value="Kinase-like_dom_sf"/>
</dbReference>
<dbReference type="GO" id="GO:0007165">
    <property type="term" value="P:signal transduction"/>
    <property type="evidence" value="ECO:0000318"/>
    <property type="project" value="GO_Central"/>
</dbReference>
<dbReference type="Pfam" id="PF00069">
    <property type="entry name" value="Pkinase"/>
    <property type="match status" value="1"/>
</dbReference>
<dbReference type="GO" id="GO:0004674">
    <property type="term" value="F:protein serine/threonine kinase activity"/>
    <property type="evidence" value="ECO:0000318"/>
    <property type="project" value="GO_Central"/>
</dbReference>
<dbReference type="InterPro" id="IPR008271">
    <property type="entry name" value="Ser/Thr_kinase_AS"/>
</dbReference>
<dbReference type="PROSITE" id="PS00108">
    <property type="entry name" value="PROTEIN_KINASE_ST"/>
    <property type="match status" value="1"/>
</dbReference>
<keyword evidence="3" id="KW-1185">Reference proteome</keyword>
<organism evidence="2 3">
    <name type="scientific">Paramecium tetraurelia</name>
    <dbReference type="NCBI Taxonomy" id="5888"/>
    <lineage>
        <taxon>Eukaryota</taxon>
        <taxon>Sar</taxon>
        <taxon>Alveolata</taxon>
        <taxon>Ciliophora</taxon>
        <taxon>Intramacronucleata</taxon>
        <taxon>Oligohymenophorea</taxon>
        <taxon>Peniculida</taxon>
        <taxon>Parameciidae</taxon>
        <taxon>Paramecium</taxon>
    </lineage>
</organism>
<dbReference type="KEGG" id="ptm:GSPATT00014414001"/>
<dbReference type="GeneID" id="5032649"/>
<dbReference type="Gene3D" id="1.10.510.10">
    <property type="entry name" value="Transferase(Phosphotransferase) domain 1"/>
    <property type="match status" value="1"/>
</dbReference>
<dbReference type="GO" id="GO:0005524">
    <property type="term" value="F:ATP binding"/>
    <property type="evidence" value="ECO:0007669"/>
    <property type="project" value="InterPro"/>
</dbReference>
<dbReference type="Proteomes" id="UP000000600">
    <property type="component" value="Unassembled WGS sequence"/>
</dbReference>
<dbReference type="RefSeq" id="XP_001446865.1">
    <property type="nucleotide sequence ID" value="XM_001446828.1"/>
</dbReference>
<sequence length="493" mass="58160">MKHSLYFVSSKQQSFWNRDLNALVNYDFRELSENQKTIVLIKQGQILKMITPRRYKIYRQHLFYFRKSGEIGGFLLLKNVYCSFRNKDNTILITLSHEFQQIVLQTGNKSEEVDNFIVELKQNCIQESIPLAFQYLRQKIGEGITSEVIFQDYLFQVFVINHLNNEKFAIKKVIKAPLGHKMREKQAKSLAEEIFIMRSLDNPNIPKLYEVYESDDSVELLMTYYEGGHLYEKLQNFSLKQKQQLVRDILETMNYVHSQQIMHRDLKPQNIMYKDKDPTSTDVAIIDFGFSTNYKYQEHVLYNCGTPGYAAPEVQEYKEKQKMYTTQCDVFSLGIIVYEIFYGVHPFKLSNSGSLCFNEKIKLPQSLKNLIIQMTRIQPKYRFTLKECLEQDFFRESLDSNCFDDLLKFSLVDSIYQKSQNVSRKNSIDPIKQEKQNKNESVKNKTINSTVAESRNLLFKSFGPIEQQLQDDLQFSENHNFPTDYNNLLQKRI</sequence>
<name>A0D8V1_PARTE</name>
<dbReference type="eggNOG" id="KOG0032">
    <property type="taxonomic scope" value="Eukaryota"/>
</dbReference>
<dbReference type="AlphaFoldDB" id="A0D8V1"/>
<protein>
    <recommendedName>
        <fullName evidence="1">Protein kinase domain-containing protein</fullName>
    </recommendedName>
</protein>
<evidence type="ECO:0000259" key="1">
    <source>
        <dbReference type="PROSITE" id="PS50011"/>
    </source>
</evidence>
<feature type="domain" description="Protein kinase" evidence="1">
    <location>
        <begin position="134"/>
        <end position="394"/>
    </location>
</feature>
<dbReference type="Gene3D" id="3.30.200.20">
    <property type="entry name" value="Phosphorylase Kinase, domain 1"/>
    <property type="match status" value="1"/>
</dbReference>
<dbReference type="InParanoid" id="A0D8V1"/>
<accession>A0D8V1</accession>
<dbReference type="SUPFAM" id="SSF56112">
    <property type="entry name" value="Protein kinase-like (PK-like)"/>
    <property type="match status" value="1"/>
</dbReference>
<reference evidence="2 3" key="1">
    <citation type="journal article" date="2006" name="Nature">
        <title>Global trends of whole-genome duplications revealed by the ciliate Paramecium tetraurelia.</title>
        <authorList>
            <consortium name="Genoscope"/>
            <person name="Aury J.-M."/>
            <person name="Jaillon O."/>
            <person name="Duret L."/>
            <person name="Noel B."/>
            <person name="Jubin C."/>
            <person name="Porcel B.M."/>
            <person name="Segurens B."/>
            <person name="Daubin V."/>
            <person name="Anthouard V."/>
            <person name="Aiach N."/>
            <person name="Arnaiz O."/>
            <person name="Billaut A."/>
            <person name="Beisson J."/>
            <person name="Blanc I."/>
            <person name="Bouhouche K."/>
            <person name="Camara F."/>
            <person name="Duharcourt S."/>
            <person name="Guigo R."/>
            <person name="Gogendeau D."/>
            <person name="Katinka M."/>
            <person name="Keller A.-M."/>
            <person name="Kissmehl R."/>
            <person name="Klotz C."/>
            <person name="Koll F."/>
            <person name="Le Moue A."/>
            <person name="Lepere C."/>
            <person name="Malinsky S."/>
            <person name="Nowacki M."/>
            <person name="Nowak J.K."/>
            <person name="Plattner H."/>
            <person name="Poulain J."/>
            <person name="Ruiz F."/>
            <person name="Serrano V."/>
            <person name="Zagulski M."/>
            <person name="Dessen P."/>
            <person name="Betermier M."/>
            <person name="Weissenbach J."/>
            <person name="Scarpelli C."/>
            <person name="Schachter V."/>
            <person name="Sperling L."/>
            <person name="Meyer E."/>
            <person name="Cohen J."/>
            <person name="Wincker P."/>
        </authorList>
    </citation>
    <scope>NUCLEOTIDE SEQUENCE [LARGE SCALE GENOMIC DNA]</scope>
    <source>
        <strain evidence="2 3">Stock d4-2</strain>
    </source>
</reference>
<dbReference type="HOGENOM" id="CLU_556052_0_0_1"/>
<dbReference type="SMART" id="SM00220">
    <property type="entry name" value="S_TKc"/>
    <property type="match status" value="1"/>
</dbReference>
<dbReference type="PANTHER" id="PTHR44167">
    <property type="entry name" value="OVARIAN-SPECIFIC SERINE/THREONINE-PROTEIN KINASE LOK-RELATED"/>
    <property type="match status" value="1"/>
</dbReference>
<dbReference type="EMBL" id="CT868330">
    <property type="protein sequence ID" value="CAK79468.1"/>
    <property type="molecule type" value="Genomic_DNA"/>
</dbReference>
<proteinExistence type="predicted"/>
<dbReference type="PANTHER" id="PTHR44167:SF18">
    <property type="entry name" value="PROTEIN KINASE DOMAIN-CONTAINING PROTEIN"/>
    <property type="match status" value="1"/>
</dbReference>
<gene>
    <name evidence="2" type="ORF">GSPATT00014414001</name>
</gene>
<dbReference type="OMA" id="MITPRRY"/>
<dbReference type="InterPro" id="IPR000719">
    <property type="entry name" value="Prot_kinase_dom"/>
</dbReference>
<evidence type="ECO:0000313" key="3">
    <source>
        <dbReference type="Proteomes" id="UP000000600"/>
    </source>
</evidence>